<evidence type="ECO:0000256" key="1">
    <source>
        <dbReference type="ARBA" id="ARBA00006227"/>
    </source>
</evidence>
<proteinExistence type="inferred from homology"/>
<dbReference type="NCBIfam" id="TIGR01066">
    <property type="entry name" value="rplM_bact"/>
    <property type="match status" value="1"/>
</dbReference>
<dbReference type="SUPFAM" id="SSF52161">
    <property type="entry name" value="Ribosomal protein L13"/>
    <property type="match status" value="1"/>
</dbReference>
<dbReference type="CDD" id="cd00392">
    <property type="entry name" value="Ribosomal_L13"/>
    <property type="match status" value="1"/>
</dbReference>
<dbReference type="EMBL" id="CAEZZM010000083">
    <property type="protein sequence ID" value="CAB4764820.1"/>
    <property type="molecule type" value="Genomic_DNA"/>
</dbReference>
<keyword evidence="2" id="KW-0689">Ribosomal protein</keyword>
<keyword evidence="3" id="KW-0687">Ribonucleoprotein</keyword>
<evidence type="ECO:0000256" key="4">
    <source>
        <dbReference type="SAM" id="MobiDB-lite"/>
    </source>
</evidence>
<dbReference type="GO" id="GO:0022625">
    <property type="term" value="C:cytosolic large ribosomal subunit"/>
    <property type="evidence" value="ECO:0007669"/>
    <property type="project" value="TreeGrafter"/>
</dbReference>
<dbReference type="Pfam" id="PF00572">
    <property type="entry name" value="Ribosomal_L13"/>
    <property type="match status" value="1"/>
</dbReference>
<protein>
    <submittedName>
        <fullName evidence="5">Unannotated protein</fullName>
    </submittedName>
</protein>
<dbReference type="HAMAP" id="MF_01366">
    <property type="entry name" value="Ribosomal_uL13"/>
    <property type="match status" value="1"/>
</dbReference>
<organism evidence="5">
    <name type="scientific">freshwater metagenome</name>
    <dbReference type="NCBI Taxonomy" id="449393"/>
    <lineage>
        <taxon>unclassified sequences</taxon>
        <taxon>metagenomes</taxon>
        <taxon>ecological metagenomes</taxon>
    </lineage>
</organism>
<dbReference type="GO" id="GO:0017148">
    <property type="term" value="P:negative regulation of translation"/>
    <property type="evidence" value="ECO:0007669"/>
    <property type="project" value="TreeGrafter"/>
</dbReference>
<dbReference type="GO" id="GO:0006412">
    <property type="term" value="P:translation"/>
    <property type="evidence" value="ECO:0007669"/>
    <property type="project" value="InterPro"/>
</dbReference>
<dbReference type="InterPro" id="IPR005823">
    <property type="entry name" value="Ribosomal_uL13_bac-type"/>
</dbReference>
<evidence type="ECO:0000256" key="2">
    <source>
        <dbReference type="ARBA" id="ARBA00022980"/>
    </source>
</evidence>
<dbReference type="PANTHER" id="PTHR11545:SF2">
    <property type="entry name" value="LARGE RIBOSOMAL SUBUNIT PROTEIN UL13M"/>
    <property type="match status" value="1"/>
</dbReference>
<dbReference type="InterPro" id="IPR036899">
    <property type="entry name" value="Ribosomal_uL13_sf"/>
</dbReference>
<sequence>MAFACGKLATQRDCEKAARTPILKPLQGRHFGGFSPRSRLDESSEFMMRTYSPKASEVVREWHVVDADGLVLGRMATEVASILRGKHKPMFSMHMDTGDHVVIVNASKIVLTKGKADSELVHDYSGYPGGLRSQTYGNLLSRKPEDAIRRTIRGMLPKGPLGRQMIKKLKVHAGPEHGHEAQNPKVLNLPHAKAR</sequence>
<evidence type="ECO:0000313" key="5">
    <source>
        <dbReference type="EMBL" id="CAB4764820.1"/>
    </source>
</evidence>
<name>A0A6J6UYD4_9ZZZZ</name>
<dbReference type="InterPro" id="IPR005822">
    <property type="entry name" value="Ribosomal_uL13"/>
</dbReference>
<feature type="compositionally biased region" description="Basic and acidic residues" evidence="4">
    <location>
        <begin position="173"/>
        <end position="182"/>
    </location>
</feature>
<feature type="region of interest" description="Disordered" evidence="4">
    <location>
        <begin position="173"/>
        <end position="195"/>
    </location>
</feature>
<dbReference type="GO" id="GO:0003735">
    <property type="term" value="F:structural constituent of ribosome"/>
    <property type="evidence" value="ECO:0007669"/>
    <property type="project" value="InterPro"/>
</dbReference>
<comment type="similarity">
    <text evidence="1">Belongs to the universal ribosomal protein uL13 family.</text>
</comment>
<evidence type="ECO:0000256" key="3">
    <source>
        <dbReference type="ARBA" id="ARBA00023274"/>
    </source>
</evidence>
<dbReference type="AlphaFoldDB" id="A0A6J6UYD4"/>
<accession>A0A6J6UYD4</accession>
<reference evidence="5" key="1">
    <citation type="submission" date="2020-05" db="EMBL/GenBank/DDBJ databases">
        <authorList>
            <person name="Chiriac C."/>
            <person name="Salcher M."/>
            <person name="Ghai R."/>
            <person name="Kavagutti S V."/>
        </authorList>
    </citation>
    <scope>NUCLEOTIDE SEQUENCE</scope>
</reference>
<gene>
    <name evidence="5" type="ORF">UFOPK2872_00754</name>
</gene>
<dbReference type="GO" id="GO:0003729">
    <property type="term" value="F:mRNA binding"/>
    <property type="evidence" value="ECO:0007669"/>
    <property type="project" value="TreeGrafter"/>
</dbReference>
<dbReference type="Gene3D" id="3.90.1180.10">
    <property type="entry name" value="Ribosomal protein L13"/>
    <property type="match status" value="1"/>
</dbReference>
<dbReference type="PANTHER" id="PTHR11545">
    <property type="entry name" value="RIBOSOMAL PROTEIN L13"/>
    <property type="match status" value="1"/>
</dbReference>